<evidence type="ECO:0000256" key="4">
    <source>
        <dbReference type="ARBA" id="ARBA00023136"/>
    </source>
</evidence>
<dbReference type="RefSeq" id="XP_041688492.1">
    <property type="nucleotide sequence ID" value="XM_041822853.1"/>
</dbReference>
<feature type="transmembrane region" description="Helical" evidence="7">
    <location>
        <begin position="1149"/>
        <end position="1170"/>
    </location>
</feature>
<evidence type="ECO:0000256" key="3">
    <source>
        <dbReference type="ARBA" id="ARBA00022989"/>
    </source>
</evidence>
<feature type="transmembrane region" description="Helical" evidence="7">
    <location>
        <begin position="1115"/>
        <end position="1137"/>
    </location>
</feature>
<dbReference type="GO" id="GO:0015095">
    <property type="term" value="F:magnesium ion transmembrane transporter activity"/>
    <property type="evidence" value="ECO:0007669"/>
    <property type="project" value="TreeGrafter"/>
</dbReference>
<sequence length="1254" mass="143300">MPQRYRNGATKAPDTLGSKRAIRACDYPESLSLAEVKALSTESQEPHESESSTQSSNRHHSDRILIDVEEQGPVPDFLGHAMPIPNSFNGDHFSRGGARDSFMRSWVNQVLISDVHSMNLHEKQTHVIYSTRGSSEAYRAWFNPTLRLEGQATRADLFDIGYAEYYQDYARSHSFTLNSLGYRGRPKRDVKFRWMHLESISSNFRMLENLVTECPFISNSLRSVALKVLLEASQQCSKTDASRSQIDTGTVIRYVGRHRVHSACTSTDTRDTQPVIFASTPHLLMAQKPTAAPVSVEPRKRTLIEFLYGSESGSFQQPWSGESTANGFKHSVSDMLEVPEASFLLIGSDILISISRMPWQHMVSSDIAISRENEINSCGLYTIQIIDESGTRRSDLVIEKECSHESFVRQAFGLPRNDRLSLGSYVLVDEHERLVNHSVWHDYLRSGEVERHAFQLKKSPSLFQAEHTKNSSTGSAEFNEISTDVSSHQATSLEPSHTRIYKNELSRPNEFSFSISNLEAEVWPSFTQQPVDTPDKVDQDSSKYCLDSEPDSIAVYYMGMPFMIRSYRSYDNASSVSPQYLEETETTQSFPDVSTSTHERINLSKHDNIRTLLAKQRVLDSPLRGPSHWFLSNSEGQDTNSGLVSDGSVLSHKLMDKIQQAILKSPFELLLTKTTAYTRDSVYDRCQILCSITDKEMSPLAIELADNGLYEIYRPSAISNIQSIFRLSEDLFSLFLPLSNTAAHTVPERYWGALDSIIRQTYLSTILPRISGPKCNYVISSLLPFVRQGELDMVLNHLPSSQCNECNNGTVYSSIKDAVYHLHERHITCYQSKRITTILDDPCSSWVCLKHWEPEPEPYPYDPDHHFYGDLLKIRDKAQDVHASMTGEETQVEVSLIHCFEYIICKFLLAAEEASLINQSRLRNFETGMQNSADKEVSAIRVKIKEINQKIYEQLDLATRDIMMSGTPRGDKDQLIVCDIGQTLDIIQYYRRVSSSLQYIAVRDPRRRRFLEISALEEETDALHAVIEIQMRMVKAFKKILNPDFFRHETTDDEYLRNRSRRHILEREHLERHLQKLSENIRSLETLLGIAQVTKYKMKQVLEVLDEGHGKAIRVFTFVTLFFLPLSFVTSFFGMNTTDVRDIGWDQRLFWSSAVPLTVTVITLALVYGYKWDTVLEFRDRVFKSHEPCQLHLIMDQDVTTLTEESNAQTGIPISPSASPKRSRLWGSGVERLRVRRWRQRKVDARQTINESQV</sequence>
<dbReference type="GO" id="GO:0050897">
    <property type="term" value="F:cobalt ion binding"/>
    <property type="evidence" value="ECO:0007669"/>
    <property type="project" value="TreeGrafter"/>
</dbReference>
<keyword evidence="9" id="KW-1185">Reference proteome</keyword>
<comment type="caution">
    <text evidence="8">The sequence shown here is derived from an EMBL/GenBank/DDBJ whole genome shotgun (WGS) entry which is preliminary data.</text>
</comment>
<dbReference type="InterPro" id="IPR002523">
    <property type="entry name" value="MgTranspt_CorA/ZnTranspt_ZntB"/>
</dbReference>
<gene>
    <name evidence="8" type="ORF">FMAN_14842</name>
</gene>
<feature type="coiled-coil region" evidence="5">
    <location>
        <begin position="1060"/>
        <end position="1087"/>
    </location>
</feature>
<evidence type="ECO:0000313" key="9">
    <source>
        <dbReference type="Proteomes" id="UP000184255"/>
    </source>
</evidence>
<evidence type="ECO:0000256" key="2">
    <source>
        <dbReference type="ARBA" id="ARBA00022692"/>
    </source>
</evidence>
<dbReference type="Proteomes" id="UP000184255">
    <property type="component" value="Unassembled WGS sequence"/>
</dbReference>
<dbReference type="VEuPathDB" id="FungiDB:FMAN_14842"/>
<reference evidence="9" key="1">
    <citation type="journal article" date="2016" name="Genome Biol. Evol.">
        <title>Comparative 'omics' of the Fusarium fujikuroi species complex highlights differences in genetic potential and metabolite synthesis.</title>
        <authorList>
            <person name="Niehaus E.-M."/>
            <person name="Muensterkoetter M."/>
            <person name="Proctor R.H."/>
            <person name="Brown D.W."/>
            <person name="Sharon A."/>
            <person name="Idan Y."/>
            <person name="Oren-Young L."/>
            <person name="Sieber C.M."/>
            <person name="Novak O."/>
            <person name="Pencik A."/>
            <person name="Tarkowska D."/>
            <person name="Hromadova K."/>
            <person name="Freeman S."/>
            <person name="Maymon M."/>
            <person name="Elazar M."/>
            <person name="Youssef S.A."/>
            <person name="El-Shabrawy E.S.M."/>
            <person name="Shalaby A.B.A."/>
            <person name="Houterman P."/>
            <person name="Brock N.L."/>
            <person name="Burkhardt I."/>
            <person name="Tsavkelova E.A."/>
            <person name="Dickschat J.S."/>
            <person name="Galuszka P."/>
            <person name="Gueldener U."/>
            <person name="Tudzynski B."/>
        </authorList>
    </citation>
    <scope>NUCLEOTIDE SEQUENCE [LARGE SCALE GENOMIC DNA]</scope>
    <source>
        <strain evidence="9">MRC7560</strain>
    </source>
</reference>
<dbReference type="EMBL" id="FCQH01000014">
    <property type="protein sequence ID" value="CVL04064.1"/>
    <property type="molecule type" value="Genomic_DNA"/>
</dbReference>
<dbReference type="PANTHER" id="PTHR46494:SF1">
    <property type="entry name" value="CORA FAMILY METAL ION TRANSPORTER (EUROFUNG)"/>
    <property type="match status" value="1"/>
</dbReference>
<evidence type="ECO:0000256" key="6">
    <source>
        <dbReference type="SAM" id="MobiDB-lite"/>
    </source>
</evidence>
<dbReference type="GeneID" id="65094086"/>
<protein>
    <submittedName>
        <fullName evidence="8">Uncharacterized protein</fullName>
    </submittedName>
</protein>
<feature type="region of interest" description="Disordered" evidence="6">
    <location>
        <begin position="1"/>
        <end position="20"/>
    </location>
</feature>
<keyword evidence="3 7" id="KW-1133">Transmembrane helix</keyword>
<dbReference type="SUPFAM" id="SSF144083">
    <property type="entry name" value="Magnesium transport protein CorA, transmembrane region"/>
    <property type="match status" value="1"/>
</dbReference>
<keyword evidence="2 7" id="KW-0812">Transmembrane</keyword>
<dbReference type="Pfam" id="PF01544">
    <property type="entry name" value="CorA"/>
    <property type="match status" value="1"/>
</dbReference>
<dbReference type="Gene3D" id="1.20.58.340">
    <property type="entry name" value="Magnesium transport protein CorA, transmembrane region"/>
    <property type="match status" value="1"/>
</dbReference>
<name>A0A1L7U009_FUSMA</name>
<accession>A0A1L7U009</accession>
<comment type="subcellular location">
    <subcellularLocation>
        <location evidence="1">Cell membrane</location>
        <topology evidence="1">Multi-pass membrane protein</topology>
    </subcellularLocation>
</comment>
<feature type="region of interest" description="Disordered" evidence="6">
    <location>
        <begin position="36"/>
        <end position="60"/>
    </location>
</feature>
<dbReference type="AlphaFoldDB" id="A0A1L7U009"/>
<evidence type="ECO:0000256" key="1">
    <source>
        <dbReference type="ARBA" id="ARBA00004651"/>
    </source>
</evidence>
<keyword evidence="4 7" id="KW-0472">Membrane</keyword>
<keyword evidence="5" id="KW-0175">Coiled coil</keyword>
<proteinExistence type="predicted"/>
<evidence type="ECO:0000256" key="5">
    <source>
        <dbReference type="SAM" id="Coils"/>
    </source>
</evidence>
<evidence type="ECO:0000313" key="8">
    <source>
        <dbReference type="EMBL" id="CVL04064.1"/>
    </source>
</evidence>
<dbReference type="GO" id="GO:0015087">
    <property type="term" value="F:cobalt ion transmembrane transporter activity"/>
    <property type="evidence" value="ECO:0007669"/>
    <property type="project" value="TreeGrafter"/>
</dbReference>
<dbReference type="GO" id="GO:0005886">
    <property type="term" value="C:plasma membrane"/>
    <property type="evidence" value="ECO:0007669"/>
    <property type="project" value="UniProtKB-SubCell"/>
</dbReference>
<organism evidence="8 9">
    <name type="scientific">Fusarium mangiferae</name>
    <name type="common">Mango malformation disease fungus</name>
    <dbReference type="NCBI Taxonomy" id="192010"/>
    <lineage>
        <taxon>Eukaryota</taxon>
        <taxon>Fungi</taxon>
        <taxon>Dikarya</taxon>
        <taxon>Ascomycota</taxon>
        <taxon>Pezizomycotina</taxon>
        <taxon>Sordariomycetes</taxon>
        <taxon>Hypocreomycetidae</taxon>
        <taxon>Hypocreales</taxon>
        <taxon>Nectriaceae</taxon>
        <taxon>Fusarium</taxon>
        <taxon>Fusarium fujikuroi species complex</taxon>
    </lineage>
</organism>
<evidence type="ECO:0000256" key="7">
    <source>
        <dbReference type="SAM" id="Phobius"/>
    </source>
</evidence>
<dbReference type="GO" id="GO:0000287">
    <property type="term" value="F:magnesium ion binding"/>
    <property type="evidence" value="ECO:0007669"/>
    <property type="project" value="TreeGrafter"/>
</dbReference>
<dbReference type="InterPro" id="IPR045863">
    <property type="entry name" value="CorA_TM1_TM2"/>
</dbReference>
<dbReference type="PANTHER" id="PTHR46494">
    <property type="entry name" value="CORA FAMILY METAL ION TRANSPORTER (EUROFUNG)"/>
    <property type="match status" value="1"/>
</dbReference>